<name>A0A2T2N4W5_CORCC</name>
<dbReference type="Proteomes" id="UP000240883">
    <property type="component" value="Unassembled WGS sequence"/>
</dbReference>
<organism evidence="2 3">
    <name type="scientific">Corynespora cassiicola Philippines</name>
    <dbReference type="NCBI Taxonomy" id="1448308"/>
    <lineage>
        <taxon>Eukaryota</taxon>
        <taxon>Fungi</taxon>
        <taxon>Dikarya</taxon>
        <taxon>Ascomycota</taxon>
        <taxon>Pezizomycotina</taxon>
        <taxon>Dothideomycetes</taxon>
        <taxon>Pleosporomycetidae</taxon>
        <taxon>Pleosporales</taxon>
        <taxon>Corynesporascaceae</taxon>
        <taxon>Corynespora</taxon>
    </lineage>
</organism>
<evidence type="ECO:0000313" key="3">
    <source>
        <dbReference type="Proteomes" id="UP000240883"/>
    </source>
</evidence>
<dbReference type="AlphaFoldDB" id="A0A2T2N4W5"/>
<reference evidence="2 3" key="1">
    <citation type="journal article" date="2018" name="Front. Microbiol.">
        <title>Genome-Wide Analysis of Corynespora cassiicola Leaf Fall Disease Putative Effectors.</title>
        <authorList>
            <person name="Lopez D."/>
            <person name="Ribeiro S."/>
            <person name="Label P."/>
            <person name="Fumanal B."/>
            <person name="Venisse J.S."/>
            <person name="Kohler A."/>
            <person name="de Oliveira R.R."/>
            <person name="Labutti K."/>
            <person name="Lipzen A."/>
            <person name="Lail K."/>
            <person name="Bauer D."/>
            <person name="Ohm R.A."/>
            <person name="Barry K.W."/>
            <person name="Spatafora J."/>
            <person name="Grigoriev I.V."/>
            <person name="Martin F.M."/>
            <person name="Pujade-Renaud V."/>
        </authorList>
    </citation>
    <scope>NUCLEOTIDE SEQUENCE [LARGE SCALE GENOMIC DNA]</scope>
    <source>
        <strain evidence="2 3">Philippines</strain>
    </source>
</reference>
<evidence type="ECO:0000313" key="2">
    <source>
        <dbReference type="EMBL" id="PSN60492.1"/>
    </source>
</evidence>
<keyword evidence="3" id="KW-1185">Reference proteome</keyword>
<gene>
    <name evidence="2" type="ORF">BS50DRAFT_625867</name>
</gene>
<accession>A0A2T2N4W5</accession>
<evidence type="ECO:0000256" key="1">
    <source>
        <dbReference type="SAM" id="MobiDB-lite"/>
    </source>
</evidence>
<dbReference type="EMBL" id="KZ678148">
    <property type="protein sequence ID" value="PSN60492.1"/>
    <property type="molecule type" value="Genomic_DNA"/>
</dbReference>
<feature type="compositionally biased region" description="Polar residues" evidence="1">
    <location>
        <begin position="67"/>
        <end position="86"/>
    </location>
</feature>
<proteinExistence type="predicted"/>
<protein>
    <submittedName>
        <fullName evidence="2">Uncharacterized protein</fullName>
    </submittedName>
</protein>
<sequence length="420" mass="47957">MMRSRNGCSSSTECAYIKDDFRHDQNPSMKQNKKQKLYAGRNTFEDNLPWIDIPKKLTFMNEDPSNYFSDSSNLPRGSNDQPSQSPGKKRKHFLLDPTGCSGKSNKTGTFDFSAEIIELMKESCKDFVETYAVAQTNNSFVQSYTPCYITLLLIVSTTKDRPLALQKRMQELASDSNNCPSISNPPKSIYKLAEALIDDLRIIIADELLFKRFFNTAGDMLVSNRHSKLEPSEGTPQLVRPFTIGSLLKEARQQMVFIAARWLGNYEINRLYPNVTPAILPEPISTKPKLKPLPESTSVKDIKAHLGIDSILWKKLIGEATAAYNVISRNPLYLKKEYEESSRIPYDWRWIRDDVRTGAVFRLWERSPSTTKGCWGRCGSINFAGRYANWLGDALMWRASRNRLDRRKSPYRDDLEESAG</sequence>
<feature type="region of interest" description="Disordered" evidence="1">
    <location>
        <begin position="67"/>
        <end position="100"/>
    </location>
</feature>